<protein>
    <recommendedName>
        <fullName evidence="3">Secretion system C-terminal sorting domain-containing protein</fullName>
    </recommendedName>
</protein>
<feature type="signal peptide" evidence="2">
    <location>
        <begin position="1"/>
        <end position="22"/>
    </location>
</feature>
<keyword evidence="2" id="KW-0732">Signal</keyword>
<sequence length="216" mass="23805">MKQTLQIYGCLLGLLVATSLRAQDPGRSRLNLGRKAPANSPTATTSVSKPQRLLVPRPYVMAPMDRLLTLGKNSAIRDYYRSILIAPSAQSTRTASSTRATAAETPSMPIVERNLSENTLHSEERMYASDHLTVSNIYPNPANDFADIDYAMSSGVGSASITLLNILGSPIAEYTLDRNERKVRLQTRDLPTGYYFYQLSVEGTKVATKKLLVKHQ</sequence>
<dbReference type="RefSeq" id="WP_015332987.1">
    <property type="nucleotide sequence ID" value="NC_020054.1"/>
</dbReference>
<evidence type="ECO:0000259" key="3">
    <source>
        <dbReference type="Pfam" id="PF18962"/>
    </source>
</evidence>
<dbReference type="HOGENOM" id="CLU_1364420_0_0_10"/>
<evidence type="ECO:0000256" key="2">
    <source>
        <dbReference type="SAM" id="SignalP"/>
    </source>
</evidence>
<dbReference type="Proteomes" id="UP000011058">
    <property type="component" value="Chromosome"/>
</dbReference>
<dbReference type="STRING" id="1166018.FAES_3882"/>
<accession>I0KCN5</accession>
<proteinExistence type="predicted"/>
<feature type="region of interest" description="Disordered" evidence="1">
    <location>
        <begin position="27"/>
        <end position="47"/>
    </location>
</feature>
<evidence type="ECO:0000313" key="5">
    <source>
        <dbReference type="Proteomes" id="UP000011058"/>
    </source>
</evidence>
<evidence type="ECO:0000313" key="4">
    <source>
        <dbReference type="EMBL" id="CCH01888.1"/>
    </source>
</evidence>
<dbReference type="InterPro" id="IPR026444">
    <property type="entry name" value="Secre_tail"/>
</dbReference>
<feature type="chain" id="PRO_5003630595" description="Secretion system C-terminal sorting domain-containing protein" evidence="2">
    <location>
        <begin position="23"/>
        <end position="216"/>
    </location>
</feature>
<feature type="domain" description="Secretion system C-terminal sorting" evidence="3">
    <location>
        <begin position="137"/>
        <end position="213"/>
    </location>
</feature>
<keyword evidence="5" id="KW-1185">Reference proteome</keyword>
<name>I0KCN5_9BACT</name>
<dbReference type="EMBL" id="HE796683">
    <property type="protein sequence ID" value="CCH01888.1"/>
    <property type="molecule type" value="Genomic_DNA"/>
</dbReference>
<evidence type="ECO:0000256" key="1">
    <source>
        <dbReference type="SAM" id="MobiDB-lite"/>
    </source>
</evidence>
<dbReference type="eggNOG" id="ENOG50314DM">
    <property type="taxonomic scope" value="Bacteria"/>
</dbReference>
<dbReference type="KEGG" id="fae:FAES_3882"/>
<organism evidence="4 5">
    <name type="scientific">Fibrella aestuarina BUZ 2</name>
    <dbReference type="NCBI Taxonomy" id="1166018"/>
    <lineage>
        <taxon>Bacteria</taxon>
        <taxon>Pseudomonadati</taxon>
        <taxon>Bacteroidota</taxon>
        <taxon>Cytophagia</taxon>
        <taxon>Cytophagales</taxon>
        <taxon>Spirosomataceae</taxon>
        <taxon>Fibrella</taxon>
    </lineage>
</organism>
<gene>
    <name evidence="4" type="ORF">FAES_3882</name>
</gene>
<dbReference type="Pfam" id="PF18962">
    <property type="entry name" value="Por_Secre_tail"/>
    <property type="match status" value="1"/>
</dbReference>
<dbReference type="PATRIC" id="fig|1166018.3.peg.830"/>
<dbReference type="OrthoDB" id="1522390at2"/>
<reference evidence="4 5" key="1">
    <citation type="journal article" date="2012" name="J. Bacteriol.">
        <title>Genome Sequence of Fibrella aestuarina BUZ 2T, a Filamentous Marine Bacterium.</title>
        <authorList>
            <person name="Filippini M."/>
            <person name="Qi W."/>
            <person name="Blom J."/>
            <person name="Goesmann A."/>
            <person name="Smits T.H."/>
            <person name="Bagheri H.C."/>
        </authorList>
    </citation>
    <scope>NUCLEOTIDE SEQUENCE [LARGE SCALE GENOMIC DNA]</scope>
    <source>
        <strain evidence="5">BUZ 2T</strain>
    </source>
</reference>
<dbReference type="AlphaFoldDB" id="I0KCN5"/>
<dbReference type="NCBIfam" id="TIGR04183">
    <property type="entry name" value="Por_Secre_tail"/>
    <property type="match status" value="1"/>
</dbReference>